<dbReference type="EMBL" id="JACOOK010000001">
    <property type="protein sequence ID" value="MBC5616010.1"/>
    <property type="molecule type" value="Genomic_DNA"/>
</dbReference>
<accession>A0ABR7CK39</accession>
<comment type="caution">
    <text evidence="1">The sequence shown here is derived from an EMBL/GenBank/DDBJ whole genome shotgun (WGS) entry which is preliminary data.</text>
</comment>
<reference evidence="1 2" key="1">
    <citation type="submission" date="2020-08" db="EMBL/GenBank/DDBJ databases">
        <title>Genome public.</title>
        <authorList>
            <person name="Liu C."/>
            <person name="Sun Q."/>
        </authorList>
    </citation>
    <scope>NUCLEOTIDE SEQUENCE [LARGE SCALE GENOMIC DNA]</scope>
    <source>
        <strain evidence="1 2">New-7</strain>
    </source>
</reference>
<protein>
    <recommendedName>
        <fullName evidence="3">DUF1735 domain-containing protein</fullName>
    </recommendedName>
</protein>
<name>A0ABR7CK39_9BACT</name>
<dbReference type="RefSeq" id="WP_118657119.1">
    <property type="nucleotide sequence ID" value="NZ_JACOOK010000001.1"/>
</dbReference>
<organism evidence="1 2">
    <name type="scientific">Alistipes hominis</name>
    <dbReference type="NCBI Taxonomy" id="2763015"/>
    <lineage>
        <taxon>Bacteria</taxon>
        <taxon>Pseudomonadati</taxon>
        <taxon>Bacteroidota</taxon>
        <taxon>Bacteroidia</taxon>
        <taxon>Bacteroidales</taxon>
        <taxon>Rikenellaceae</taxon>
        <taxon>Alistipes</taxon>
    </lineage>
</organism>
<evidence type="ECO:0000313" key="2">
    <source>
        <dbReference type="Proteomes" id="UP000636891"/>
    </source>
</evidence>
<evidence type="ECO:0000313" key="1">
    <source>
        <dbReference type="EMBL" id="MBC5616010.1"/>
    </source>
</evidence>
<gene>
    <name evidence="1" type="ORF">H8S08_03125</name>
</gene>
<dbReference type="Proteomes" id="UP000636891">
    <property type="component" value="Unassembled WGS sequence"/>
</dbReference>
<keyword evidence="2" id="KW-1185">Reference proteome</keyword>
<sequence length="412" mass="45512">MKKALLYCGIALLTAVLPGCKEMKDDIDTLKRPYPTGITLLQSEITVLNGSTLKVPFRVNPSNYIVQAEDLRLDAIRSQITKASYVTTIPECSLVGVTPYKNQAGETCEGQWIAEIEILDGAYYGDIDFTLVLNYTDADNRRVALTSATFGNLNTRIKLTGDMVDIDVSPAVSYVELNNTPIATSVRLLPCAISEGSATKFDMEDAIVDSCKLGGEFAGYFFLTDKDNATWTMEPIGLDFPKPDEAFVPVDINIYLTDRNDTTNHVLKTALVKVYQTRCIAPAITLKVSDYAEITEANKTLDIEMGEIMAAVGVTSELFQQVRPPLGFTLTKQFMHENGTSARTLFRQSLKYKDDKGTTSPEAMYLQLIFFAPLDTEDIGSYYISLNTLYSRTLDPQPTIAANIKIPVIVTE</sequence>
<proteinExistence type="predicted"/>
<evidence type="ECO:0008006" key="3">
    <source>
        <dbReference type="Google" id="ProtNLM"/>
    </source>
</evidence>